<dbReference type="AlphaFoldDB" id="A0A183DI19"/>
<feature type="region of interest" description="Disordered" evidence="1">
    <location>
        <begin position="158"/>
        <end position="189"/>
    </location>
</feature>
<proteinExistence type="predicted"/>
<reference evidence="2" key="1">
    <citation type="submission" date="2016-06" db="UniProtKB">
        <authorList>
            <consortium name="WormBaseParasite"/>
        </authorList>
    </citation>
    <scope>IDENTIFICATION</scope>
</reference>
<organism evidence="2">
    <name type="scientific">Gongylonema pulchrum</name>
    <dbReference type="NCBI Taxonomy" id="637853"/>
    <lineage>
        <taxon>Eukaryota</taxon>
        <taxon>Metazoa</taxon>
        <taxon>Ecdysozoa</taxon>
        <taxon>Nematoda</taxon>
        <taxon>Chromadorea</taxon>
        <taxon>Rhabditida</taxon>
        <taxon>Spirurina</taxon>
        <taxon>Spiruromorpha</taxon>
        <taxon>Spiruroidea</taxon>
        <taxon>Gongylonematidae</taxon>
        <taxon>Gongylonema</taxon>
    </lineage>
</organism>
<name>A0A183DI19_9BILA</name>
<feature type="region of interest" description="Disordered" evidence="1">
    <location>
        <begin position="25"/>
        <end position="56"/>
    </location>
</feature>
<protein>
    <submittedName>
        <fullName evidence="2">Titin</fullName>
    </submittedName>
</protein>
<dbReference type="WBParaSite" id="GPUH_0000836901-mRNA-1">
    <property type="protein sequence ID" value="GPUH_0000836901-mRNA-1"/>
    <property type="gene ID" value="GPUH_0000836901"/>
</dbReference>
<evidence type="ECO:0000313" key="2">
    <source>
        <dbReference type="WBParaSite" id="GPUH_0000836901-mRNA-1"/>
    </source>
</evidence>
<sequence>LTIPIKVTGEREVYLQELEAEDETARRVEAWTDSTDAEDEPAKVTRRNEAEAGVTEAPSYAQAFVDTYLVEFPEIAEPSRENPAQLSECVEAVQTDFQFPVKDIQKIVAEYEKFDQNSETAYTLDSSETPYSTRPKPNPAPAERIEFEQVHPLLHWTAESESEKALEPSAKMVPPNKAESAQIPDPFGIPVQPVRIKTVAIPKPPQDDRHRHNHG</sequence>
<feature type="compositionally biased region" description="Basic and acidic residues" evidence="1">
    <location>
        <begin position="40"/>
        <end position="50"/>
    </location>
</feature>
<accession>A0A183DI19</accession>
<feature type="compositionally biased region" description="Polar residues" evidence="1">
    <location>
        <begin position="119"/>
        <end position="132"/>
    </location>
</feature>
<evidence type="ECO:0000256" key="1">
    <source>
        <dbReference type="SAM" id="MobiDB-lite"/>
    </source>
</evidence>
<feature type="region of interest" description="Disordered" evidence="1">
    <location>
        <begin position="119"/>
        <end position="140"/>
    </location>
</feature>